<dbReference type="Gene3D" id="1.10.1200.10">
    <property type="entry name" value="ACP-like"/>
    <property type="match status" value="2"/>
</dbReference>
<keyword evidence="5" id="KW-0489">Methyltransferase</keyword>
<proteinExistence type="inferred from homology"/>
<dbReference type="CDD" id="cd00833">
    <property type="entry name" value="PKS"/>
    <property type="match status" value="1"/>
</dbReference>
<dbReference type="Gene3D" id="3.40.50.12780">
    <property type="entry name" value="N-terminal domain of ligase-like"/>
    <property type="match status" value="1"/>
</dbReference>
<protein>
    <submittedName>
        <fullName evidence="20">Polyketide synthase PksB</fullName>
    </submittedName>
</protein>
<evidence type="ECO:0000313" key="20">
    <source>
        <dbReference type="EMBL" id="AFN68293.1"/>
    </source>
</evidence>
<dbReference type="SMART" id="SM00825">
    <property type="entry name" value="PKS_KS"/>
    <property type="match status" value="1"/>
</dbReference>
<evidence type="ECO:0000256" key="13">
    <source>
        <dbReference type="ARBA" id="ARBA00029443"/>
    </source>
</evidence>
<dbReference type="InterPro" id="IPR020841">
    <property type="entry name" value="PKS_Beta-ketoAc_synthase_dom"/>
</dbReference>
<dbReference type="InterPro" id="IPR013120">
    <property type="entry name" value="FAR_NAD-bd"/>
</dbReference>
<keyword evidence="3" id="KW-0597">Phosphoprotein</keyword>
<dbReference type="PROSITE" id="PS52019">
    <property type="entry name" value="PKS_MFAS_DH"/>
    <property type="match status" value="1"/>
</dbReference>
<keyword evidence="6" id="KW-0808">Transferase</keyword>
<dbReference type="InterPro" id="IPR049552">
    <property type="entry name" value="PKS_DH_N"/>
</dbReference>
<dbReference type="SUPFAM" id="SSF55048">
    <property type="entry name" value="Probable ACP-binding domain of malonyl-CoA ACP transacylase"/>
    <property type="match status" value="1"/>
</dbReference>
<dbReference type="InterPro" id="IPR001227">
    <property type="entry name" value="Ac_transferase_dom_sf"/>
</dbReference>
<dbReference type="Gene3D" id="3.40.50.720">
    <property type="entry name" value="NAD(P)-binding Rossmann-like Domain"/>
    <property type="match status" value="2"/>
</dbReference>
<dbReference type="SUPFAM" id="SSF53901">
    <property type="entry name" value="Thiolase-like"/>
    <property type="match status" value="1"/>
</dbReference>
<dbReference type="InterPro" id="IPR016039">
    <property type="entry name" value="Thiolase-like"/>
</dbReference>
<dbReference type="Pfam" id="PF07993">
    <property type="entry name" value="NAD_binding_4"/>
    <property type="match status" value="1"/>
</dbReference>
<feature type="region of interest" description="Disordered" evidence="16">
    <location>
        <begin position="2472"/>
        <end position="2538"/>
    </location>
</feature>
<feature type="domain" description="PKS/mFAS DH" evidence="19">
    <location>
        <begin position="927"/>
        <end position="1230"/>
    </location>
</feature>
<reference evidence="20" key="1">
    <citation type="journal article" date="2012" name="PLoS ONE">
        <title>Identification of a Polyketide Synthase Required for Alternariol (AOH) and Alternariol-9-Methyl Ether (AME) Formation in Alternaria alternata.</title>
        <authorList>
            <person name="Saha D."/>
            <person name="Fetzner R."/>
            <person name="Burkhardt B."/>
            <person name="Podlech J."/>
            <person name="Metzler M."/>
            <person name="Dang H."/>
            <person name="Lawrence C."/>
            <person name="Fischer R."/>
        </authorList>
    </citation>
    <scope>NUCLEOTIDE SEQUENCE</scope>
    <source>
        <strain evidence="20">ATCC 66981</strain>
    </source>
</reference>
<dbReference type="CDD" id="cd02440">
    <property type="entry name" value="AdoMet_MTases"/>
    <property type="match status" value="1"/>
</dbReference>
<keyword evidence="9" id="KW-0521">NADP</keyword>
<evidence type="ECO:0000256" key="5">
    <source>
        <dbReference type="ARBA" id="ARBA00022603"/>
    </source>
</evidence>
<dbReference type="InterPro" id="IPR000873">
    <property type="entry name" value="AMP-dep_synth/lig_dom"/>
</dbReference>
<dbReference type="Pfam" id="PF14765">
    <property type="entry name" value="PS-DH"/>
    <property type="match status" value="1"/>
</dbReference>
<dbReference type="Pfam" id="PF08659">
    <property type="entry name" value="KR"/>
    <property type="match status" value="1"/>
</dbReference>
<evidence type="ECO:0000256" key="7">
    <source>
        <dbReference type="ARBA" id="ARBA00022691"/>
    </source>
</evidence>
<dbReference type="NCBIfam" id="TIGR01733">
    <property type="entry name" value="AA-adenyl-dom"/>
    <property type="match status" value="1"/>
</dbReference>
<dbReference type="InterPro" id="IPR014031">
    <property type="entry name" value="Ketoacyl_synth_C"/>
</dbReference>
<dbReference type="GO" id="GO:0009403">
    <property type="term" value="P:toxin biosynthetic process"/>
    <property type="evidence" value="ECO:0007669"/>
    <property type="project" value="UniProtKB-ARBA"/>
</dbReference>
<comment type="similarity">
    <text evidence="13">In the C-terminal section; belongs to the NRP synthetase family.</text>
</comment>
<dbReference type="InterPro" id="IPR018201">
    <property type="entry name" value="Ketoacyl_synth_AS"/>
</dbReference>
<dbReference type="PROSITE" id="PS50075">
    <property type="entry name" value="CARRIER"/>
    <property type="match status" value="2"/>
</dbReference>
<dbReference type="InterPro" id="IPR020845">
    <property type="entry name" value="AMP-binding_CS"/>
</dbReference>
<dbReference type="InterPro" id="IPR020806">
    <property type="entry name" value="PKS_PP-bd"/>
</dbReference>
<dbReference type="Pfam" id="PF00109">
    <property type="entry name" value="ketoacyl-synt"/>
    <property type="match status" value="1"/>
</dbReference>
<evidence type="ECO:0000256" key="8">
    <source>
        <dbReference type="ARBA" id="ARBA00022737"/>
    </source>
</evidence>
<dbReference type="SMART" id="SM00823">
    <property type="entry name" value="PKS_PP"/>
    <property type="match status" value="2"/>
</dbReference>
<dbReference type="PANTHER" id="PTHR43775">
    <property type="entry name" value="FATTY ACID SYNTHASE"/>
    <property type="match status" value="1"/>
</dbReference>
<feature type="active site" description="Proton donor; for dehydratase activity" evidence="15">
    <location>
        <position position="1137"/>
    </location>
</feature>
<dbReference type="Gene3D" id="3.40.50.150">
    <property type="entry name" value="Vaccinia Virus protein VP39"/>
    <property type="match status" value="1"/>
</dbReference>
<comment type="similarity">
    <text evidence="14">Belongs to the NRP synthetase family.</text>
</comment>
<dbReference type="GO" id="GO:0006633">
    <property type="term" value="P:fatty acid biosynthetic process"/>
    <property type="evidence" value="ECO:0007669"/>
    <property type="project" value="InterPro"/>
</dbReference>
<dbReference type="GO" id="GO:0031177">
    <property type="term" value="F:phosphopantetheine binding"/>
    <property type="evidence" value="ECO:0007669"/>
    <property type="project" value="InterPro"/>
</dbReference>
<dbReference type="InterPro" id="IPR045851">
    <property type="entry name" value="AMP-bd_C_sf"/>
</dbReference>
<dbReference type="GO" id="GO:0004312">
    <property type="term" value="F:fatty acid synthase activity"/>
    <property type="evidence" value="ECO:0007669"/>
    <property type="project" value="TreeGrafter"/>
</dbReference>
<evidence type="ECO:0000256" key="14">
    <source>
        <dbReference type="ARBA" id="ARBA00029454"/>
    </source>
</evidence>
<dbReference type="SUPFAM" id="SSF52151">
    <property type="entry name" value="FabD/lysophospholipase-like"/>
    <property type="match status" value="1"/>
</dbReference>
<evidence type="ECO:0000256" key="4">
    <source>
        <dbReference type="ARBA" id="ARBA00022598"/>
    </source>
</evidence>
<dbReference type="InterPro" id="IPR001242">
    <property type="entry name" value="Condensation_dom"/>
</dbReference>
<dbReference type="SMART" id="SM00826">
    <property type="entry name" value="PKS_DH"/>
    <property type="match status" value="1"/>
</dbReference>
<evidence type="ECO:0000256" key="12">
    <source>
        <dbReference type="ARBA" id="ARBA00023315"/>
    </source>
</evidence>
<evidence type="ECO:0000259" key="18">
    <source>
        <dbReference type="PROSITE" id="PS52004"/>
    </source>
</evidence>
<keyword evidence="12" id="KW-0012">Acyltransferase</keyword>
<dbReference type="EMBL" id="JX103637">
    <property type="protein sequence ID" value="AFN68293.1"/>
    <property type="molecule type" value="Genomic_DNA"/>
</dbReference>
<organism evidence="20">
    <name type="scientific">Alternaria alternata</name>
    <name type="common">Alternaria rot fungus</name>
    <name type="synonym">Torula alternata</name>
    <dbReference type="NCBI Taxonomy" id="5599"/>
    <lineage>
        <taxon>Eukaryota</taxon>
        <taxon>Fungi</taxon>
        <taxon>Dikarya</taxon>
        <taxon>Ascomycota</taxon>
        <taxon>Pezizomycotina</taxon>
        <taxon>Dothideomycetes</taxon>
        <taxon>Pleosporomycetidae</taxon>
        <taxon>Pleosporales</taxon>
        <taxon>Pleosporineae</taxon>
        <taxon>Pleosporaceae</taxon>
        <taxon>Alternaria</taxon>
        <taxon>Alternaria sect. Alternaria</taxon>
        <taxon>Alternaria alternata complex</taxon>
    </lineage>
</organism>
<feature type="region of interest" description="C-terminal hotdog fold" evidence="15">
    <location>
        <begin position="1077"/>
        <end position="1230"/>
    </location>
</feature>
<dbReference type="SUPFAM" id="SSF51735">
    <property type="entry name" value="NAD(P)-binding Rossmann-fold domains"/>
    <property type="match status" value="2"/>
</dbReference>
<dbReference type="InterPro" id="IPR042104">
    <property type="entry name" value="PKS_dehydratase_sf"/>
</dbReference>
<dbReference type="InterPro" id="IPR036291">
    <property type="entry name" value="NAD(P)-bd_dom_sf"/>
</dbReference>
<dbReference type="VEuPathDB" id="FungiDB:CC77DRAFT_176278"/>
<dbReference type="CDD" id="cd05930">
    <property type="entry name" value="A_NRPS"/>
    <property type="match status" value="1"/>
</dbReference>
<dbReference type="Pfam" id="PF02801">
    <property type="entry name" value="Ketoacyl-synt_C"/>
    <property type="match status" value="1"/>
</dbReference>
<dbReference type="Gene3D" id="3.30.559.10">
    <property type="entry name" value="Chloramphenicol acetyltransferase-like domain"/>
    <property type="match status" value="1"/>
</dbReference>
<feature type="domain" description="Carrier" evidence="17">
    <location>
        <begin position="2377"/>
        <end position="2452"/>
    </location>
</feature>
<dbReference type="PANTHER" id="PTHR43775:SF20">
    <property type="entry name" value="HYBRID PKS-NRPS SYNTHETASE APDA"/>
    <property type="match status" value="1"/>
</dbReference>
<feature type="compositionally biased region" description="Polar residues" evidence="16">
    <location>
        <begin position="2522"/>
        <end position="2538"/>
    </location>
</feature>
<dbReference type="SUPFAM" id="SSF47336">
    <property type="entry name" value="ACP-like"/>
    <property type="match status" value="2"/>
</dbReference>
<feature type="compositionally biased region" description="Low complexity" evidence="16">
    <location>
        <begin position="2472"/>
        <end position="2487"/>
    </location>
</feature>
<dbReference type="InterPro" id="IPR010071">
    <property type="entry name" value="AA_adenyl_dom"/>
</dbReference>
<dbReference type="InterPro" id="IPR013217">
    <property type="entry name" value="Methyltransf_12"/>
</dbReference>
<dbReference type="InterPro" id="IPR049900">
    <property type="entry name" value="PKS_mFAS_DH"/>
</dbReference>
<feature type="domain" description="Carrier" evidence="17">
    <location>
        <begin position="3573"/>
        <end position="3650"/>
    </location>
</feature>
<dbReference type="PROSITE" id="PS00455">
    <property type="entry name" value="AMP_BINDING"/>
    <property type="match status" value="1"/>
</dbReference>
<dbReference type="Pfam" id="PF21089">
    <property type="entry name" value="PKS_DH_N"/>
    <property type="match status" value="1"/>
</dbReference>
<feature type="active site" description="Proton acceptor; for dehydratase activity" evidence="15">
    <location>
        <position position="960"/>
    </location>
</feature>
<dbReference type="Pfam" id="PF08242">
    <property type="entry name" value="Methyltransf_12"/>
    <property type="match status" value="1"/>
</dbReference>
<dbReference type="InterPro" id="IPR016035">
    <property type="entry name" value="Acyl_Trfase/lysoPLipase"/>
</dbReference>
<dbReference type="Gene3D" id="3.30.559.30">
    <property type="entry name" value="Nonribosomal peptide synthetase, condensation domain"/>
    <property type="match status" value="1"/>
</dbReference>
<dbReference type="InterPro" id="IPR050091">
    <property type="entry name" value="PKS_NRPS_Biosynth_Enz"/>
</dbReference>
<dbReference type="InterPro" id="IPR009081">
    <property type="entry name" value="PP-bd_ACP"/>
</dbReference>
<keyword evidence="10" id="KW-0560">Oxidoreductase</keyword>
<dbReference type="Pfam" id="PF22621">
    <property type="entry name" value="CurL-like_PKS_C"/>
    <property type="match status" value="1"/>
</dbReference>
<dbReference type="GO" id="GO:0004315">
    <property type="term" value="F:3-oxoacyl-[acyl-carrier-protein] synthase activity"/>
    <property type="evidence" value="ECO:0007669"/>
    <property type="project" value="InterPro"/>
</dbReference>
<evidence type="ECO:0000259" key="19">
    <source>
        <dbReference type="PROSITE" id="PS52019"/>
    </source>
</evidence>
<dbReference type="Gene3D" id="3.40.366.10">
    <property type="entry name" value="Malonyl-Coenzyme A Acyl Carrier Protein, domain 2"/>
    <property type="match status" value="1"/>
</dbReference>
<keyword evidence="7" id="KW-0949">S-adenosyl-L-methionine</keyword>
<evidence type="ECO:0000256" key="15">
    <source>
        <dbReference type="PROSITE-ProRule" id="PRU01363"/>
    </source>
</evidence>
<evidence type="ECO:0000259" key="17">
    <source>
        <dbReference type="PROSITE" id="PS50075"/>
    </source>
</evidence>
<dbReference type="SUPFAM" id="SSF53335">
    <property type="entry name" value="S-adenosyl-L-methionine-dependent methyltransferases"/>
    <property type="match status" value="1"/>
</dbReference>
<evidence type="ECO:0000256" key="16">
    <source>
        <dbReference type="SAM" id="MobiDB-lite"/>
    </source>
</evidence>
<dbReference type="InterPro" id="IPR020807">
    <property type="entry name" value="PKS_DH"/>
</dbReference>
<keyword evidence="2" id="KW-0596">Phosphopantetheine</keyword>
<dbReference type="InterPro" id="IPR014043">
    <property type="entry name" value="Acyl_transferase_dom"/>
</dbReference>
<dbReference type="InterPro" id="IPR014030">
    <property type="entry name" value="Ketoacyl_synth_N"/>
</dbReference>
<reference evidence="20" key="2">
    <citation type="submission" date="2012-05" db="EMBL/GenBank/DDBJ databases">
        <authorList>
            <person name="Debjani S."/>
            <person name="Fetzner R."/>
            <person name="Burkhardt B."/>
            <person name="Podlech J."/>
            <person name="Metzler M."/>
            <person name="Dang H."/>
            <person name="Lawrence C."/>
            <person name="Fischer R."/>
        </authorList>
    </citation>
    <scope>NUCLEOTIDE SEQUENCE</scope>
    <source>
        <strain evidence="20">ATCC 66981</strain>
    </source>
</reference>
<dbReference type="FunFam" id="3.40.47.10:FF:000019">
    <property type="entry name" value="Polyketide synthase type I"/>
    <property type="match status" value="1"/>
</dbReference>
<comment type="pathway">
    <text evidence="1">Mycotoxin biosynthesis.</text>
</comment>
<dbReference type="InterPro" id="IPR016036">
    <property type="entry name" value="Malonyl_transacylase_ACP-bd"/>
</dbReference>
<evidence type="ECO:0000256" key="11">
    <source>
        <dbReference type="ARBA" id="ARBA00023268"/>
    </source>
</evidence>
<dbReference type="GO" id="GO:0016491">
    <property type="term" value="F:oxidoreductase activity"/>
    <property type="evidence" value="ECO:0007669"/>
    <property type="project" value="UniProtKB-KW"/>
</dbReference>
<feature type="region of interest" description="N-terminal hotdog fold" evidence="15">
    <location>
        <begin position="927"/>
        <end position="1062"/>
    </location>
</feature>
<dbReference type="PROSITE" id="PS52004">
    <property type="entry name" value="KS3_2"/>
    <property type="match status" value="1"/>
</dbReference>
<dbReference type="Pfam" id="PF00501">
    <property type="entry name" value="AMP-binding"/>
    <property type="match status" value="1"/>
</dbReference>
<evidence type="ECO:0000256" key="10">
    <source>
        <dbReference type="ARBA" id="ARBA00023002"/>
    </source>
</evidence>
<evidence type="ECO:0000256" key="1">
    <source>
        <dbReference type="ARBA" id="ARBA00004685"/>
    </source>
</evidence>
<dbReference type="InterPro" id="IPR013968">
    <property type="entry name" value="PKS_KR"/>
</dbReference>
<evidence type="ECO:0000256" key="3">
    <source>
        <dbReference type="ARBA" id="ARBA00022553"/>
    </source>
</evidence>
<dbReference type="Gene3D" id="3.40.47.10">
    <property type="match status" value="1"/>
</dbReference>
<evidence type="ECO:0000256" key="6">
    <source>
        <dbReference type="ARBA" id="ARBA00022679"/>
    </source>
</evidence>
<dbReference type="InterPro" id="IPR023213">
    <property type="entry name" value="CAT-like_dom_sf"/>
</dbReference>
<dbReference type="SMART" id="SM00822">
    <property type="entry name" value="PKS_KR"/>
    <property type="match status" value="1"/>
</dbReference>
<dbReference type="InterPro" id="IPR042099">
    <property type="entry name" value="ANL_N_sf"/>
</dbReference>
<dbReference type="Pfam" id="PF00698">
    <property type="entry name" value="Acyl_transf_1"/>
    <property type="match status" value="1"/>
</dbReference>
<dbReference type="CDD" id="cd19532">
    <property type="entry name" value="C_PKS-NRPS"/>
    <property type="match status" value="1"/>
</dbReference>
<keyword evidence="11" id="KW-0511">Multifunctional enzyme</keyword>
<evidence type="ECO:0000256" key="9">
    <source>
        <dbReference type="ARBA" id="ARBA00022857"/>
    </source>
</evidence>
<dbReference type="SUPFAM" id="SSF52777">
    <property type="entry name" value="CoA-dependent acyltransferases"/>
    <property type="match status" value="2"/>
</dbReference>
<feature type="domain" description="Ketosynthase family 3 (KS3)" evidence="18">
    <location>
        <begin position="4"/>
        <end position="436"/>
    </location>
</feature>
<dbReference type="InterPro" id="IPR057326">
    <property type="entry name" value="KR_dom"/>
</dbReference>
<sequence>MSNLEPIAIVGSACRFPGDSDTPSKLWQLIKSPRDLLRQVPEERFDAEAFYHPDSKHHGTTNAIKSYFLDEDPALFDNGFFNIPQSEAEAVDPQQRLLMETVYDSLCAAGQTIEELRGSSTAVYVGLMCDDWAGILAQDPDVLPQYGATGMARSIMSNRISYFFDWHGPSMTIDTACSSSLVAVHQAIQTLRSGESQVAIAAGANLILTPGMYIAESKLSMLSPSGRSRMWDKDVDGYARGEGIAAVVLKPLSAAIRDNDHIECLIRGTGVNQDGRTNGITMPSATAQAALIRDTYARAGLDVNKPEDRPQFFHAHGTGTAAGDPQEAEAISKAFYSTNDCDETLYVGSIKTVIGHTEGTAGLASLISTSLALQHKVIPPNMHFNTLNPRLKPFYDHLEVPTRAIAWPEPRSGQPFRASVNSFGFGGTNAHAILDAYEPQPHPQSEGPLLTPLTFSASSETSLRSMLADYAEYFRSTPDISLHDVAYTLQTRRSTFGHRVTLTATGVEEAVSQIDAIVSGELDSTLATRQLNKSSPKILGVFTGQGAQWPRMGAKLLETSPYVAKRLSELDQALAESLAGECPSWTLAEMILANAKSSRMAEAAISQPLCTAVQIVLVDLLRFAGIKFEAVVGHSSGEIGAAYAAGLLTARDAIRIAYYRGLYAKLAESPRGGKGAMMAVGTTVEDATEFCNLEDFQGRIQIAAENSPTSITLSGDEDAIIEAVEIFKDEGKFARQLKVDTAYHSSHVLPCAEAYIAAMEKCGIEYSTPTGAKWHSSVHKGTIMGLDQLTCQYWVDNMTNPVLFSSAVAQAASKSGSFDLILEVGPHPVLKTPCLDSLDEDARPPYSGVIARGKDDVKEFSNVLGFIWTHLGAGSVDFDRFSRAASGSSVPRKFLHDLPKYRFDHSRRFMTLSRKSGLYKSLKAPPHPLLGKRCTDRETSRSIQWRNVLHPKEIGWLHGHQIQGQLVFPATGYVAMAVEAMSILAGESPMSLLTIEDLRITRAMAFNDDDSSVEAVFDVRIIIQTNSEIEATWSCSSAAPTDHRATLATNATGSVKVTLGAPAPHSLPSIETDKLNLSEVAIDRFYSSLSRLGYNYSWPFHGTSSIQRKADYATGILEDQSGMNWEDRLIVHPGMLDTALQTGFAAFSCPGDERLWALIVPTSFKSIVINPYFTSAGIGKQERYQYVSVAKEYKKGKAITELNLLTEQDGQTFLQIEGMELVPFSAALEENDAVLFSRFDYQLAYPNGQITAASCTYKAEDLEIALDSERIAFFYLRRLVDSITPEEKANALFQYRHLVEWAAHVVPKVLRGENPYIPQEAQNDTRFDINALLKKHYHRTDVRLLESVGENLPQCVRDGSNILEHMTKDGMLDDVYEEGFGLDFVNEYIARMTAQIAHRYPRMNVLEIGAGTGGSTRRILPRLGSAFLSYTYTDVSGGFFSHAEDRFKDFASRMIFKTFDMNTDPAAQGYVPGSYDLVIASNVLHATLEMDAMMQNVRSLLKPGGYLIILETVNNNCLRIGLPMGSLPGWWLGAETGRRWGPTLTLEQWDSLLARNGFGGIETTTPPAHEILPGNVFCAQAVDDRMTMLRTPLLDVSMLPATKAPGIVIIGGKTPSVFTLSGQIAAMLAPRYSQITRIKSVEALSHMGLADSSTVLSLTELDEPLYADMTAEKLEAMQILYRQSGNILWLTTGARSENPYSNMSLGVSRCLRYEYPNITLQILDLNSPSHRQPGIIAEYLLRLEMLDKWSKELAPNDLMCTLEPELHLEDDTVLIPRLYPYVSGNARYNTARRVVSEQVDPQETSIMFTGDDDSWGLQRASPLHIPTPLPFTGETRTIRITYFLLSTVNILPGCSLMVCVGTDSSTQEKLLAVTHTAESPATIPSSWYTPIEGLDASSVLGLAAANMVASSISRLTDKGDVLIVHEPHPMVAAALLKGSKSVHITTSRQQEAKNGWQYVNKNLPERLVQKLLPFNANKFIDLSQICWGSEKSHVIPAALPRNCQVIDEARLFGTSTELRPFVSEAEVSEQLRAAFSEIKGSTPASVASIVPLQDISEFAAAGGRFAVADCTIPSVTAQLTPIDTGNIFQPDRTYFLVGLSGELGQSLLKWMVVHGARYIAVTSRRPNVQPEFIAGMERMGATVKVLAMDITVRESLHACHAEIVKTMPPIAGVANGAMVLQDGLFDNMSYDAFAKVLKPKVLGSQLLDELFYDTPLDFFIFFSSATAVMGNSGQSNYIAGNMYMNALAAQRKKRGVPASSMNIGSIIGIGYVERAADIDEHTFLKMGYKPMSEQDLQQLFAEAVLLGRPELQENCELATGVTPIYKDAQAKDQYLKDVKFSHFVMERVNAVGATGKTSSVPVKVQLAEAKTKADAVAIITESFMARLRRILAVSPDEVINEKVTLVDQGVDSLMAVEVRSWFLKELDVDIPVLKILGGSSPLDLLTEALKLLSPSIADLSALKPGQAAQAAVPKAAPKAAPKGTPSPAVNPIIEIKRPDNTSNGRPSSSSGDSSADESPSRRTPTSTAANTAGYNTPMTSSALSTASIQLASEKNARSSYFSNQRPDESTSPMSFGQTGFWFLNEYLAEKKAFNMAVMLKLTGPVRIRSLEDALHLVGNRHEILRTRFFWSGEGEDRKPMQGIRALSELRLTTKRIRSEAEAKAELQAVHDEIWDLSSGDAMKVSLLSQSDQKHYLVLGMHHIFMDGYSFSVFFKDLDAAYNRKTLSPLPSESQYRHFAMQQIKAYESGAFDKTIEHYRNTLPQEFKSKPIELFPFARSATRQPMLTYSQQEASVRLEAGMAAKIRQLARQNSSTSFHVYLSALRVLLFSLLPSTDDICIGIADTNRTDKNYMNSIGFFLNLLPLHFRRSEAGTSLASIIKSARDTAYGALQHSQLPLDVLLKELNVSRSNAYTPIFQVFLDYRQVVQERPSCVGCKLDGEDWCNASTGYDVALEITENANTDTLLSLRLQDSLCSQESTQLLLRSFVNVLKHMIDAPSRAVVGDLPTWPRNDVAAALTAGQGEISDSTGGVQEIADKTIEQSLESKWNQPTVAHRIEQLTRAHPEKTAIRDGNGNTLTYAQMAARVDTIRKALEDSSVRKGDIVGVFQEPCADWICSMLAIFRAGAVYVPLDLRSSTARLASIVRVSRPSTILTDNTTADKISLIGATNVTVLSVSGLMPANTSYPNRAEPNAQAVILFTSGSTGEPKGLNMTHVNMVTSAEASSRTFMTSSGGNLVVLQQSPYSFDFSLDQTFAALTNGGCLCVVPACYRGDPVEISRIMAAEEVTYTSGTPSEFAMWLRYGASNLSQCRSWTHVFSGGEAMSHGLAREFSTLNLPQLHVSTGYGPAETTMFSTKIELNYTSPDLPNPLPAGHMLAGYSICIVDANVQPVPLGVSGEIVIGGRCVVDGYFGNPELTKQRFLQDSFFGTPGKVYRSGDRGRLLADGTLFVEGRLEGDTQVKIRGFRVEITEIENVLLKRAAGALSHAVVTLRGSGDAKYLAAHVVFSPEYPEEHRPAMLESLRHGLPLPPYMRPSAVVPLSDIPRTAHSKVDRKAIQALPLPSAQEATQTSENLSETERKLGDVWRQVLPLHPGPLHLDSDFFLVGGNSILLVRLQSLLRDAFSATPKLFTLMGASTLGEMAATITANVSTAIDWDTETSLAESLKQIVPTKRTTNAGTKTMLLKGSSGYLGRHLLAQLAEDPNLKQVICLVRQADSGSLTLGTNNKITFVQTDISQHNLGLSDGSFSALVEKADVVVHCAANRSFWDRYEVLRHDNLNSVKELARLAAHHAIPLHFISSGAVKTYVDAGMTPPQDGSDGYVAAKWAAETFLHKAAVALKIPVYIHRPTGLPKATSGDNATERAVVTDELLKIAGKLGTRPSFDTVKGTVDVVPVHDVVQAIHRSAYFSIGASLHGKNGGLVEILHHEAVLRVSVDEFAALMQEQKGLSSLPSVPILEWFGQAKKAGFSFFYGGAGFEYGDCGCGVGFETLSLGFEALRRSSLPFTQAQDG</sequence>
<dbReference type="GO" id="GO:0016874">
    <property type="term" value="F:ligase activity"/>
    <property type="evidence" value="ECO:0007669"/>
    <property type="project" value="UniProtKB-KW"/>
</dbReference>
<evidence type="ECO:0000256" key="2">
    <source>
        <dbReference type="ARBA" id="ARBA00022450"/>
    </source>
</evidence>
<dbReference type="SUPFAM" id="SSF56801">
    <property type="entry name" value="Acetyl-CoA synthetase-like"/>
    <property type="match status" value="1"/>
</dbReference>
<keyword evidence="4" id="KW-0436">Ligase</keyword>
<dbReference type="InterPro" id="IPR049551">
    <property type="entry name" value="PKS_DH_C"/>
</dbReference>
<dbReference type="Gene3D" id="3.10.129.110">
    <property type="entry name" value="Polyketide synthase dehydratase"/>
    <property type="match status" value="1"/>
</dbReference>
<accession>I6YJX1</accession>
<dbReference type="SMART" id="SM00827">
    <property type="entry name" value="PKS_AT"/>
    <property type="match status" value="1"/>
</dbReference>
<keyword evidence="8" id="KW-0677">Repeat</keyword>
<dbReference type="Pfam" id="PF00668">
    <property type="entry name" value="Condensation"/>
    <property type="match status" value="1"/>
</dbReference>
<name>I6YJX1_ALTAL</name>
<dbReference type="InterPro" id="IPR029063">
    <property type="entry name" value="SAM-dependent_MTases_sf"/>
</dbReference>
<dbReference type="GO" id="GO:0032259">
    <property type="term" value="P:methylation"/>
    <property type="evidence" value="ECO:0007669"/>
    <property type="project" value="UniProtKB-KW"/>
</dbReference>
<dbReference type="GO" id="GO:0008168">
    <property type="term" value="F:methyltransferase activity"/>
    <property type="evidence" value="ECO:0007669"/>
    <property type="project" value="UniProtKB-KW"/>
</dbReference>
<dbReference type="InterPro" id="IPR036736">
    <property type="entry name" value="ACP-like_sf"/>
</dbReference>
<dbReference type="Gene3D" id="3.30.300.30">
    <property type="match status" value="1"/>
</dbReference>
<feature type="compositionally biased region" description="Low complexity" evidence="16">
    <location>
        <begin position="2502"/>
        <end position="2517"/>
    </location>
</feature>
<dbReference type="PROSITE" id="PS00606">
    <property type="entry name" value="KS3_1"/>
    <property type="match status" value="1"/>
</dbReference>
<dbReference type="Pfam" id="PF00550">
    <property type="entry name" value="PP-binding"/>
    <property type="match status" value="2"/>
</dbReference>